<accession>A0A7S3V9Q1</accession>
<proteinExistence type="predicted"/>
<feature type="region of interest" description="Disordered" evidence="1">
    <location>
        <begin position="241"/>
        <end position="383"/>
    </location>
</feature>
<evidence type="ECO:0000256" key="1">
    <source>
        <dbReference type="SAM" id="MobiDB-lite"/>
    </source>
</evidence>
<sequence length="510" mass="53970">MKIAMDLLGGYGSDSDSDSDDGSSSEGQAAVGPLMPVPAATANNVHVSRSQNVKSILKNKLPPSKPSESDPPSKSSSNVMSKKSRRLLKLNAVLPPEILERLTRSTVQSGGSGSGNGGLGIGSDSSESEDDDDGDDDEIKNKTTLQKNSQNTSKITIKSTSQKQTILGQIESHSEDIGLNSFLSDLSGVIPSAKPKKKETTGHLNEEKMGFAFMTSSTSITRKKKNGNDVIDIHGGGGGVFLQEGKTPKSKRIETVVEDVTSDDNSDDEDDERDHRNIDVEPLFPSQSSKILEATARSIHVSSSIQSSSRSMASSTRIRRAGPPMPPSSLSAGLFVRNPTPGSGTGAQPLQTSAQSDPLEKLNSQSQTQETKKAQHPKRSKRELEKMLRSGNFDSIQTQKIDSFNYAQQGTGGHQHQQHLSTSHVEGGGSYGTGGGLESYAPSEGTNVTQGGAAAAGLGLSSKQKGKNQIHSLVSGAAKLEADHRRMSAMGMTKGGGKARRADAKRKYGW</sequence>
<feature type="region of interest" description="Disordered" evidence="1">
    <location>
        <begin position="407"/>
        <end position="427"/>
    </location>
</feature>
<evidence type="ECO:0000313" key="2">
    <source>
        <dbReference type="EMBL" id="CAE0465819.1"/>
    </source>
</evidence>
<feature type="compositionally biased region" description="Basic and acidic residues" evidence="1">
    <location>
        <begin position="500"/>
        <end position="510"/>
    </location>
</feature>
<feature type="compositionally biased region" description="Polar residues" evidence="1">
    <location>
        <begin position="340"/>
        <end position="369"/>
    </location>
</feature>
<dbReference type="AlphaFoldDB" id="A0A7S3V9Q1"/>
<feature type="compositionally biased region" description="Polar residues" evidence="1">
    <location>
        <begin position="142"/>
        <end position="166"/>
    </location>
</feature>
<feature type="compositionally biased region" description="Acidic residues" evidence="1">
    <location>
        <begin position="126"/>
        <end position="138"/>
    </location>
</feature>
<feature type="compositionally biased region" description="Low complexity" evidence="1">
    <location>
        <begin position="70"/>
        <end position="81"/>
    </location>
</feature>
<feature type="compositionally biased region" description="Low complexity" evidence="1">
    <location>
        <begin position="296"/>
        <end position="316"/>
    </location>
</feature>
<feature type="region of interest" description="Disordered" evidence="1">
    <location>
        <begin position="488"/>
        <end position="510"/>
    </location>
</feature>
<feature type="region of interest" description="Disordered" evidence="1">
    <location>
        <begin position="1"/>
        <end position="166"/>
    </location>
</feature>
<reference evidence="2" key="1">
    <citation type="submission" date="2021-01" db="EMBL/GenBank/DDBJ databases">
        <authorList>
            <person name="Corre E."/>
            <person name="Pelletier E."/>
            <person name="Niang G."/>
            <person name="Scheremetjew M."/>
            <person name="Finn R."/>
            <person name="Kale V."/>
            <person name="Holt S."/>
            <person name="Cochrane G."/>
            <person name="Meng A."/>
            <person name="Brown T."/>
            <person name="Cohen L."/>
        </authorList>
    </citation>
    <scope>NUCLEOTIDE SEQUENCE</scope>
    <source>
        <strain evidence="2">MM31A-1</strain>
    </source>
</reference>
<name>A0A7S3V9Q1_9STRA</name>
<dbReference type="EMBL" id="HBIO01013775">
    <property type="protein sequence ID" value="CAE0465819.1"/>
    <property type="molecule type" value="Transcribed_RNA"/>
</dbReference>
<feature type="compositionally biased region" description="Polar residues" evidence="1">
    <location>
        <begin position="41"/>
        <end position="54"/>
    </location>
</feature>
<organism evidence="2">
    <name type="scientific">Chaetoceros debilis</name>
    <dbReference type="NCBI Taxonomy" id="122233"/>
    <lineage>
        <taxon>Eukaryota</taxon>
        <taxon>Sar</taxon>
        <taxon>Stramenopiles</taxon>
        <taxon>Ochrophyta</taxon>
        <taxon>Bacillariophyta</taxon>
        <taxon>Coscinodiscophyceae</taxon>
        <taxon>Chaetocerotophycidae</taxon>
        <taxon>Chaetocerotales</taxon>
        <taxon>Chaetocerotaceae</taxon>
        <taxon>Chaetoceros</taxon>
    </lineage>
</organism>
<protein>
    <submittedName>
        <fullName evidence="2">Uncharacterized protein</fullName>
    </submittedName>
</protein>
<feature type="compositionally biased region" description="Acidic residues" evidence="1">
    <location>
        <begin position="256"/>
        <end position="272"/>
    </location>
</feature>
<gene>
    <name evidence="2" type="ORF">CDEB00056_LOCUS10660</name>
</gene>
<feature type="compositionally biased region" description="Gly residues" evidence="1">
    <location>
        <begin position="110"/>
        <end position="121"/>
    </location>
</feature>